<sequence>MGKNPENRNNDHLNIKYFLKVDEISMC</sequence>
<proteinExistence type="predicted"/>
<keyword evidence="2" id="KW-1185">Reference proteome</keyword>
<gene>
    <name evidence="1" type="ORF">CUESP1_2486</name>
</gene>
<dbReference type="EMBL" id="LT669839">
    <property type="protein sequence ID" value="SHD77832.1"/>
    <property type="molecule type" value="Genomic_DNA"/>
</dbReference>
<reference evidence="1 2" key="1">
    <citation type="submission" date="2016-11" db="EMBL/GenBank/DDBJ databases">
        <authorList>
            <person name="Manzoor S."/>
        </authorList>
    </citation>
    <scope>NUCLEOTIDE SEQUENCE [LARGE SCALE GENOMIC DNA]</scope>
    <source>
        <strain evidence="1">Clostridium ultunense strain Esp</strain>
    </source>
</reference>
<organism evidence="1 2">
    <name type="scientific">[Clostridium] ultunense Esp</name>
    <dbReference type="NCBI Taxonomy" id="1288971"/>
    <lineage>
        <taxon>Bacteria</taxon>
        <taxon>Bacillati</taxon>
        <taxon>Bacillota</taxon>
        <taxon>Tissierellia</taxon>
        <taxon>Tissierellales</taxon>
        <taxon>Tepidimicrobiaceae</taxon>
        <taxon>Schnuerera</taxon>
    </lineage>
</organism>
<evidence type="ECO:0000313" key="2">
    <source>
        <dbReference type="Proteomes" id="UP000245423"/>
    </source>
</evidence>
<dbReference type="Proteomes" id="UP000245423">
    <property type="component" value="Chromosome 1"/>
</dbReference>
<name>A0A1M4PQT0_9FIRM</name>
<accession>A0A1M4PQT0</accession>
<dbReference type="AlphaFoldDB" id="A0A1M4PQT0"/>
<protein>
    <submittedName>
        <fullName evidence="1">Uncharacterized protein</fullName>
    </submittedName>
</protein>
<evidence type="ECO:0000313" key="1">
    <source>
        <dbReference type="EMBL" id="SHD77832.1"/>
    </source>
</evidence>